<sequence length="410" mass="43863">MSMTRRGFVGAGLAATLAPRLARAQSDNTIRIGVITDMSGIYRDVSGPTTVACAQQAAAEFMAANPSIKVEILVADHQNKADIGLAIIRKWFDQDGVDVIENVGNSSIALGAKYLIEDKNKVALITTAGSSDLTGKSCSANLVHWSWDSWCLAHSTATSLVRTGGSKWFFVTADYAFGHAAEADAAKFVKAAGGTVLGSVRYPFGATSDFSSFLLQAQSSGANVIAFANSGNELINCLKQAQEFGLDQGGTRMAALVGYVTDVIGMGLSTAKGLSLTETFYWDLNERTRAFMDRVKPRLAANVYPNMSQGGDYACVLHYLKAVKEMGVAQAKRNGREVVELMKKMPTDDDCFGQGMIRADGRKIHPAYLFEVKKPAESKATGDVYKLVSTLSAEEAFRPLGEGSCALVRS</sequence>
<protein>
    <submittedName>
        <fullName evidence="5">ABC transporter substrate-binding protein</fullName>
    </submittedName>
</protein>
<accession>A0A4Q0QQP9</accession>
<keyword evidence="3" id="KW-0813">Transport</keyword>
<comment type="similarity">
    <text evidence="1">Belongs to the leucine-binding protein family.</text>
</comment>
<dbReference type="Proteomes" id="UP000290174">
    <property type="component" value="Unassembled WGS sequence"/>
</dbReference>
<evidence type="ECO:0000256" key="1">
    <source>
        <dbReference type="ARBA" id="ARBA00010062"/>
    </source>
</evidence>
<gene>
    <name evidence="5" type="ORF">EAS61_11775</name>
</gene>
<dbReference type="AlphaFoldDB" id="A0A4Q0QQP9"/>
<organism evidence="5 6">
    <name type="scientific">Bradyrhizobium zhanjiangense</name>
    <dbReference type="NCBI Taxonomy" id="1325107"/>
    <lineage>
        <taxon>Bacteria</taxon>
        <taxon>Pseudomonadati</taxon>
        <taxon>Pseudomonadota</taxon>
        <taxon>Alphaproteobacteria</taxon>
        <taxon>Hyphomicrobiales</taxon>
        <taxon>Nitrobacteraceae</taxon>
        <taxon>Bradyrhizobium</taxon>
    </lineage>
</organism>
<name>A0A4Q0QQP9_9BRAD</name>
<reference evidence="5 6" key="1">
    <citation type="submission" date="2018-11" db="EMBL/GenBank/DDBJ databases">
        <title>Bradyrhizobium sp. nov., isolated from effective nodules of peanut in China.</title>
        <authorList>
            <person name="Li Y."/>
        </authorList>
    </citation>
    <scope>NUCLEOTIDE SEQUENCE [LARGE SCALE GENOMIC DNA]</scope>
    <source>
        <strain evidence="5 6">CCBAU 51770</strain>
    </source>
</reference>
<comment type="caution">
    <text evidence="5">The sequence shown here is derived from an EMBL/GenBank/DDBJ whole genome shotgun (WGS) entry which is preliminary data.</text>
</comment>
<keyword evidence="3" id="KW-0029">Amino-acid transport</keyword>
<dbReference type="PROSITE" id="PS51318">
    <property type="entry name" value="TAT"/>
    <property type="match status" value="1"/>
</dbReference>
<dbReference type="InterPro" id="IPR051010">
    <property type="entry name" value="BCAA_transport"/>
</dbReference>
<dbReference type="InterPro" id="IPR006311">
    <property type="entry name" value="TAT_signal"/>
</dbReference>
<dbReference type="RefSeq" id="WP_128933703.1">
    <property type="nucleotide sequence ID" value="NZ_CP022221.1"/>
</dbReference>
<feature type="domain" description="Leucine-binding protein" evidence="4">
    <location>
        <begin position="29"/>
        <end position="373"/>
    </location>
</feature>
<keyword evidence="2" id="KW-0732">Signal</keyword>
<dbReference type="GO" id="GO:0006865">
    <property type="term" value="P:amino acid transport"/>
    <property type="evidence" value="ECO:0007669"/>
    <property type="project" value="UniProtKB-KW"/>
</dbReference>
<evidence type="ECO:0000259" key="4">
    <source>
        <dbReference type="Pfam" id="PF13458"/>
    </source>
</evidence>
<evidence type="ECO:0000256" key="2">
    <source>
        <dbReference type="ARBA" id="ARBA00022729"/>
    </source>
</evidence>
<dbReference type="SUPFAM" id="SSF53822">
    <property type="entry name" value="Periplasmic binding protein-like I"/>
    <property type="match status" value="1"/>
</dbReference>
<dbReference type="PANTHER" id="PTHR30483:SF6">
    <property type="entry name" value="PERIPLASMIC BINDING PROTEIN OF ABC TRANSPORTER FOR NATURAL AMINO ACIDS"/>
    <property type="match status" value="1"/>
</dbReference>
<dbReference type="Gene3D" id="3.40.50.2300">
    <property type="match status" value="2"/>
</dbReference>
<dbReference type="InterPro" id="IPR028081">
    <property type="entry name" value="Leu-bd"/>
</dbReference>
<evidence type="ECO:0000256" key="3">
    <source>
        <dbReference type="ARBA" id="ARBA00022970"/>
    </source>
</evidence>
<evidence type="ECO:0000313" key="6">
    <source>
        <dbReference type="Proteomes" id="UP000290174"/>
    </source>
</evidence>
<dbReference type="InterPro" id="IPR028082">
    <property type="entry name" value="Peripla_BP_I"/>
</dbReference>
<dbReference type="CDD" id="cd06327">
    <property type="entry name" value="PBP1_SBP-like"/>
    <property type="match status" value="1"/>
</dbReference>
<dbReference type="PANTHER" id="PTHR30483">
    <property type="entry name" value="LEUCINE-SPECIFIC-BINDING PROTEIN"/>
    <property type="match status" value="1"/>
</dbReference>
<dbReference type="Pfam" id="PF13458">
    <property type="entry name" value="Peripla_BP_6"/>
    <property type="match status" value="1"/>
</dbReference>
<dbReference type="EMBL" id="RKMK01000008">
    <property type="protein sequence ID" value="RXG99366.1"/>
    <property type="molecule type" value="Genomic_DNA"/>
</dbReference>
<evidence type="ECO:0000313" key="5">
    <source>
        <dbReference type="EMBL" id="RXG99366.1"/>
    </source>
</evidence>
<proteinExistence type="inferred from homology"/>